<dbReference type="OrthoDB" id="4828144at2"/>
<gene>
    <name evidence="2" type="ORF">EV385_5464</name>
</gene>
<protein>
    <submittedName>
        <fullName evidence="2">Uncharacterized protein DUF1918</fullName>
    </submittedName>
</protein>
<feature type="domain" description="DUF1918" evidence="1">
    <location>
        <begin position="1"/>
        <end position="58"/>
    </location>
</feature>
<evidence type="ECO:0000259" key="1">
    <source>
        <dbReference type="Pfam" id="PF08940"/>
    </source>
</evidence>
<dbReference type="SUPFAM" id="SSF50118">
    <property type="entry name" value="Cell growth inhibitor/plasmid maintenance toxic component"/>
    <property type="match status" value="1"/>
</dbReference>
<sequence length="69" mass="7510">MIARVGDRLVLKGVHLGDLPHVGVITAVRHADGSPPYEVRWLDDGRYALVFPGPEAHVEPAQHGNVGHR</sequence>
<dbReference type="RefSeq" id="WP_130512014.1">
    <property type="nucleotide sequence ID" value="NZ_SHKY01000001.1"/>
</dbReference>
<evidence type="ECO:0000313" key="2">
    <source>
        <dbReference type="EMBL" id="RZU53535.1"/>
    </source>
</evidence>
<proteinExistence type="predicted"/>
<dbReference type="EMBL" id="SHKY01000001">
    <property type="protein sequence ID" value="RZU53535.1"/>
    <property type="molecule type" value="Genomic_DNA"/>
</dbReference>
<dbReference type="Proteomes" id="UP000292564">
    <property type="component" value="Unassembled WGS sequence"/>
</dbReference>
<dbReference type="Gene3D" id="2.30.30.440">
    <property type="entry name" value="Domain of unknown function DUF1918"/>
    <property type="match status" value="1"/>
</dbReference>
<keyword evidence="3" id="KW-1185">Reference proteome</keyword>
<organism evidence="2 3">
    <name type="scientific">Krasilnikovia cinnamomea</name>
    <dbReference type="NCBI Taxonomy" id="349313"/>
    <lineage>
        <taxon>Bacteria</taxon>
        <taxon>Bacillati</taxon>
        <taxon>Actinomycetota</taxon>
        <taxon>Actinomycetes</taxon>
        <taxon>Micromonosporales</taxon>
        <taxon>Micromonosporaceae</taxon>
        <taxon>Krasilnikovia</taxon>
    </lineage>
</organism>
<evidence type="ECO:0000313" key="3">
    <source>
        <dbReference type="Proteomes" id="UP000292564"/>
    </source>
</evidence>
<dbReference type="InterPro" id="IPR015035">
    <property type="entry name" value="DUF1918"/>
</dbReference>
<reference evidence="2 3" key="1">
    <citation type="submission" date="2019-02" db="EMBL/GenBank/DDBJ databases">
        <title>Sequencing the genomes of 1000 actinobacteria strains.</title>
        <authorList>
            <person name="Klenk H.-P."/>
        </authorList>
    </citation>
    <scope>NUCLEOTIDE SEQUENCE [LARGE SCALE GENOMIC DNA]</scope>
    <source>
        <strain evidence="2 3">DSM 45162</strain>
    </source>
</reference>
<comment type="caution">
    <text evidence="2">The sequence shown here is derived from an EMBL/GenBank/DDBJ whole genome shotgun (WGS) entry which is preliminary data.</text>
</comment>
<name>A0A4Q7ZSP7_9ACTN</name>
<dbReference type="AlphaFoldDB" id="A0A4Q7ZSP7"/>
<accession>A0A4Q7ZSP7</accession>
<dbReference type="Pfam" id="PF08940">
    <property type="entry name" value="DUF1918"/>
    <property type="match status" value="1"/>
</dbReference>